<sequence length="97" mass="10793">MTRYRLAVAPPPVAINRRITLRATDHPSTDRNLTIATFHRHYKPVYRVAVIDGFGRYPSDAPTPREFAEPEEARAAANRLLARLAPTSTQRPNGAAS</sequence>
<accession>A0ABP4QSE5</accession>
<dbReference type="EMBL" id="BAAAOS010000085">
    <property type="protein sequence ID" value="GAA1620851.1"/>
    <property type="molecule type" value="Genomic_DNA"/>
</dbReference>
<reference evidence="2" key="1">
    <citation type="journal article" date="2019" name="Int. J. Syst. Evol. Microbiol.">
        <title>The Global Catalogue of Microorganisms (GCM) 10K type strain sequencing project: providing services to taxonomists for standard genome sequencing and annotation.</title>
        <authorList>
            <consortium name="The Broad Institute Genomics Platform"/>
            <consortium name="The Broad Institute Genome Sequencing Center for Infectious Disease"/>
            <person name="Wu L."/>
            <person name="Ma J."/>
        </authorList>
    </citation>
    <scope>NUCLEOTIDE SEQUENCE [LARGE SCALE GENOMIC DNA]</scope>
    <source>
        <strain evidence="2">JCM 14969</strain>
    </source>
</reference>
<dbReference type="Proteomes" id="UP001500393">
    <property type="component" value="Unassembled WGS sequence"/>
</dbReference>
<name>A0ABP4QSE5_9ACTN</name>
<evidence type="ECO:0000313" key="2">
    <source>
        <dbReference type="Proteomes" id="UP001500393"/>
    </source>
</evidence>
<organism evidence="1 2">
    <name type="scientific">Kribbella sancticallisti</name>
    <dbReference type="NCBI Taxonomy" id="460087"/>
    <lineage>
        <taxon>Bacteria</taxon>
        <taxon>Bacillati</taxon>
        <taxon>Actinomycetota</taxon>
        <taxon>Actinomycetes</taxon>
        <taxon>Propionibacteriales</taxon>
        <taxon>Kribbellaceae</taxon>
        <taxon>Kribbella</taxon>
    </lineage>
</organism>
<comment type="caution">
    <text evidence="1">The sequence shown here is derived from an EMBL/GenBank/DDBJ whole genome shotgun (WGS) entry which is preliminary data.</text>
</comment>
<dbReference type="RefSeq" id="WP_344222757.1">
    <property type="nucleotide sequence ID" value="NZ_BAAAOS010000085.1"/>
</dbReference>
<keyword evidence="2" id="KW-1185">Reference proteome</keyword>
<proteinExistence type="predicted"/>
<gene>
    <name evidence="1" type="ORF">GCM10009789_87730</name>
</gene>
<evidence type="ECO:0000313" key="1">
    <source>
        <dbReference type="EMBL" id="GAA1620851.1"/>
    </source>
</evidence>
<protein>
    <submittedName>
        <fullName evidence="1">Uncharacterized protein</fullName>
    </submittedName>
</protein>